<evidence type="ECO:0000313" key="3">
    <source>
        <dbReference type="EMBL" id="KNB69134.1"/>
    </source>
</evidence>
<evidence type="ECO:0000313" key="4">
    <source>
        <dbReference type="Proteomes" id="UP000036834"/>
    </source>
</evidence>
<comment type="caution">
    <text evidence="3">The sequence shown here is derived from an EMBL/GenBank/DDBJ whole genome shotgun (WGS) entry which is preliminary data.</text>
</comment>
<keyword evidence="1" id="KW-0812">Transmembrane</keyword>
<name>A0A0K9YKE5_9BACL</name>
<protein>
    <submittedName>
        <fullName evidence="2">KinB-signaling pathway activation protein</fullName>
    </submittedName>
    <submittedName>
        <fullName evidence="3">Membrane protein</fullName>
    </submittedName>
</protein>
<dbReference type="OrthoDB" id="2374256at2"/>
<dbReference type="Pfam" id="PF14089">
    <property type="entry name" value="KbaA"/>
    <property type="match status" value="1"/>
</dbReference>
<gene>
    <name evidence="3" type="ORF">ADS79_30580</name>
    <name evidence="2" type="ORF">BRE01_61460</name>
</gene>
<evidence type="ECO:0000313" key="5">
    <source>
        <dbReference type="Proteomes" id="UP000319578"/>
    </source>
</evidence>
<reference evidence="3" key="2">
    <citation type="submission" date="2015-07" db="EMBL/GenBank/DDBJ databases">
        <title>MeaNS - Measles Nucleotide Surveillance Program.</title>
        <authorList>
            <person name="Tran T."/>
            <person name="Druce J."/>
        </authorList>
    </citation>
    <scope>NUCLEOTIDE SEQUENCE</scope>
    <source>
        <strain evidence="3">DSM 9887</strain>
    </source>
</reference>
<dbReference type="GO" id="GO:0045881">
    <property type="term" value="P:positive regulation of sporulation resulting in formation of a cellular spore"/>
    <property type="evidence" value="ECO:0007669"/>
    <property type="project" value="InterPro"/>
</dbReference>
<dbReference type="Proteomes" id="UP000319578">
    <property type="component" value="Unassembled WGS sequence"/>
</dbReference>
<accession>A0A0K9YKE5</accession>
<reference evidence="4" key="1">
    <citation type="submission" date="2015-07" db="EMBL/GenBank/DDBJ databases">
        <title>Genome sequencing project for genomic taxonomy and phylogenomics of Bacillus-like bacteria.</title>
        <authorList>
            <person name="Liu B."/>
            <person name="Wang J."/>
            <person name="Zhu Y."/>
            <person name="Liu G."/>
            <person name="Chen Q."/>
            <person name="Chen Z."/>
            <person name="Lan J."/>
            <person name="Che J."/>
            <person name="Ge C."/>
            <person name="Shi H."/>
            <person name="Pan Z."/>
            <person name="Liu X."/>
        </authorList>
    </citation>
    <scope>NUCLEOTIDE SEQUENCE [LARGE SCALE GENOMIC DNA]</scope>
    <source>
        <strain evidence="4">DSM 9887</strain>
    </source>
</reference>
<dbReference type="PIRSF" id="PIRSF029886">
    <property type="entry name" value="KBAA"/>
    <property type="match status" value="1"/>
</dbReference>
<dbReference type="AlphaFoldDB" id="A0A0K9YKE5"/>
<keyword evidence="1" id="KW-0472">Membrane</keyword>
<dbReference type="SMART" id="SM01251">
    <property type="entry name" value="KbaA"/>
    <property type="match status" value="1"/>
</dbReference>
<feature type="transmembrane region" description="Helical" evidence="1">
    <location>
        <begin position="115"/>
        <end position="132"/>
    </location>
</feature>
<dbReference type="STRING" id="54915.ADS79_30580"/>
<reference evidence="2 5" key="3">
    <citation type="submission" date="2019-06" db="EMBL/GenBank/DDBJ databases">
        <title>Whole genome shotgun sequence of Brevibacillus reuszeri NBRC 15719.</title>
        <authorList>
            <person name="Hosoyama A."/>
            <person name="Uohara A."/>
            <person name="Ohji S."/>
            <person name="Ichikawa N."/>
        </authorList>
    </citation>
    <scope>NUCLEOTIDE SEQUENCE [LARGE SCALE GENOMIC DNA]</scope>
    <source>
        <strain evidence="2 5">NBRC 15719</strain>
    </source>
</reference>
<feature type="transmembrane region" description="Helical" evidence="1">
    <location>
        <begin position="166"/>
        <end position="185"/>
    </location>
</feature>
<dbReference type="EMBL" id="BJON01000030">
    <property type="protein sequence ID" value="GED72444.1"/>
    <property type="molecule type" value="Genomic_DNA"/>
</dbReference>
<keyword evidence="5" id="KW-1185">Reference proteome</keyword>
<feature type="transmembrane region" description="Helical" evidence="1">
    <location>
        <begin position="7"/>
        <end position="28"/>
    </location>
</feature>
<proteinExistence type="predicted"/>
<feature type="transmembrane region" description="Helical" evidence="1">
    <location>
        <begin position="85"/>
        <end position="103"/>
    </location>
</feature>
<dbReference type="EMBL" id="LGIQ01000013">
    <property type="protein sequence ID" value="KNB69134.1"/>
    <property type="molecule type" value="Genomic_DNA"/>
</dbReference>
<feature type="transmembrane region" description="Helical" evidence="1">
    <location>
        <begin position="141"/>
        <end position="160"/>
    </location>
</feature>
<sequence length="195" mass="22163">MSLRKYGWLFITTLLLGGLGGVLVALIFDLSKLLEGSIGNFFVGTLMYLLYGMTISIVAQMGFFAYMTINYFAKTIFKTPSMWRSVQVFLIIFVFFDMIYLRYTSLGEGGSIGPYFIEPIILLIVAVVTAYGKTSLTNRTAWVPTLFFMYVVTALEWIPALKENDVHATLSMLVPLLFCNVWQVMQLHRLVKRES</sequence>
<dbReference type="InterPro" id="IPR024164">
    <property type="entry name" value="KinB-signalling_activ"/>
</dbReference>
<dbReference type="RefSeq" id="WP_049742257.1">
    <property type="nucleotide sequence ID" value="NZ_BJON01000030.1"/>
</dbReference>
<keyword evidence="1" id="KW-1133">Transmembrane helix</keyword>
<dbReference type="Proteomes" id="UP000036834">
    <property type="component" value="Unassembled WGS sequence"/>
</dbReference>
<evidence type="ECO:0000256" key="1">
    <source>
        <dbReference type="SAM" id="Phobius"/>
    </source>
</evidence>
<evidence type="ECO:0000313" key="2">
    <source>
        <dbReference type="EMBL" id="GED72444.1"/>
    </source>
</evidence>
<feature type="transmembrane region" description="Helical" evidence="1">
    <location>
        <begin position="48"/>
        <end position="73"/>
    </location>
</feature>
<dbReference type="PATRIC" id="fig|54915.3.peg.215"/>
<organism evidence="3 4">
    <name type="scientific">Brevibacillus reuszeri</name>
    <dbReference type="NCBI Taxonomy" id="54915"/>
    <lineage>
        <taxon>Bacteria</taxon>
        <taxon>Bacillati</taxon>
        <taxon>Bacillota</taxon>
        <taxon>Bacilli</taxon>
        <taxon>Bacillales</taxon>
        <taxon>Paenibacillaceae</taxon>
        <taxon>Brevibacillus</taxon>
    </lineage>
</organism>